<dbReference type="InterPro" id="IPR029460">
    <property type="entry name" value="DNAPol_HHH"/>
</dbReference>
<evidence type="ECO:0000256" key="6">
    <source>
        <dbReference type="ARBA" id="ARBA00022932"/>
    </source>
</evidence>
<evidence type="ECO:0000256" key="4">
    <source>
        <dbReference type="ARBA" id="ARBA00022695"/>
    </source>
</evidence>
<protein>
    <recommendedName>
        <fullName evidence="2">DNA-directed DNA polymerase</fullName>
        <ecNumber evidence="2">2.7.7.7</ecNumber>
    </recommendedName>
</protein>
<comment type="caution">
    <text evidence="12">The sequence shown here is derived from an EMBL/GenBank/DDBJ whole genome shotgun (WGS) entry which is preliminary data.</text>
</comment>
<accession>A0A1F4YEH1</accession>
<dbReference type="GO" id="GO:0006260">
    <property type="term" value="P:DNA replication"/>
    <property type="evidence" value="ECO:0007669"/>
    <property type="project" value="UniProtKB-KW"/>
</dbReference>
<dbReference type="GO" id="GO:0003676">
    <property type="term" value="F:nucleic acid binding"/>
    <property type="evidence" value="ECO:0007669"/>
    <property type="project" value="InterPro"/>
</dbReference>
<dbReference type="Pfam" id="PF17657">
    <property type="entry name" value="DNA_pol3_finger"/>
    <property type="match status" value="1"/>
</dbReference>
<evidence type="ECO:0000259" key="9">
    <source>
        <dbReference type="Pfam" id="PF07733"/>
    </source>
</evidence>
<dbReference type="InterPro" id="IPR004805">
    <property type="entry name" value="DnaE2/DnaE/PolC"/>
</dbReference>
<keyword evidence="4" id="KW-0548">Nucleotidyltransferase</keyword>
<dbReference type="GO" id="GO:0005737">
    <property type="term" value="C:cytoplasm"/>
    <property type="evidence" value="ECO:0007669"/>
    <property type="project" value="UniProtKB-SubCell"/>
</dbReference>
<evidence type="ECO:0000259" key="10">
    <source>
        <dbReference type="Pfam" id="PF14579"/>
    </source>
</evidence>
<evidence type="ECO:0000256" key="7">
    <source>
        <dbReference type="ARBA" id="ARBA00049244"/>
    </source>
</evidence>
<dbReference type="GO" id="GO:0003887">
    <property type="term" value="F:DNA-directed DNA polymerase activity"/>
    <property type="evidence" value="ECO:0007669"/>
    <property type="project" value="UniProtKB-KW"/>
</dbReference>
<organism evidence="12 13">
    <name type="scientific">Candidatus Amesbacteria bacterium RIFCSPHIGHO2_01_FULL_48_32b</name>
    <dbReference type="NCBI Taxonomy" id="1797253"/>
    <lineage>
        <taxon>Bacteria</taxon>
        <taxon>Candidatus Amesiibacteriota</taxon>
    </lineage>
</organism>
<dbReference type="AlphaFoldDB" id="A0A1F4YEH1"/>
<dbReference type="GO" id="GO:0008408">
    <property type="term" value="F:3'-5' exonuclease activity"/>
    <property type="evidence" value="ECO:0007669"/>
    <property type="project" value="InterPro"/>
</dbReference>
<dbReference type="InterPro" id="IPR012340">
    <property type="entry name" value="NA-bd_OB-fold"/>
</dbReference>
<dbReference type="SUPFAM" id="SSF89550">
    <property type="entry name" value="PHP domain-like"/>
    <property type="match status" value="1"/>
</dbReference>
<dbReference type="NCBIfam" id="NF004226">
    <property type="entry name" value="PRK05673.1"/>
    <property type="match status" value="1"/>
</dbReference>
<proteinExistence type="predicted"/>
<dbReference type="PANTHER" id="PTHR32294:SF0">
    <property type="entry name" value="DNA POLYMERASE III SUBUNIT ALPHA"/>
    <property type="match status" value="1"/>
</dbReference>
<name>A0A1F4YEH1_9BACT</name>
<dbReference type="InterPro" id="IPR041931">
    <property type="entry name" value="DNA_pol3_alpha_thumb_dom"/>
</dbReference>
<dbReference type="NCBIfam" id="TIGR00594">
    <property type="entry name" value="polc"/>
    <property type="match status" value="1"/>
</dbReference>
<dbReference type="EMBL" id="MEXH01000017">
    <property type="protein sequence ID" value="OGC92332.1"/>
    <property type="molecule type" value="Genomic_DNA"/>
</dbReference>
<dbReference type="Gene3D" id="1.10.150.870">
    <property type="match status" value="1"/>
</dbReference>
<evidence type="ECO:0000259" key="8">
    <source>
        <dbReference type="Pfam" id="PF01336"/>
    </source>
</evidence>
<evidence type="ECO:0000313" key="13">
    <source>
        <dbReference type="Proteomes" id="UP000178176"/>
    </source>
</evidence>
<evidence type="ECO:0000256" key="5">
    <source>
        <dbReference type="ARBA" id="ARBA00022705"/>
    </source>
</evidence>
<sequence length="1043" mass="115743">IGGQLIDGNYSAAKNSVSWYAETFAKNFYLEIQRHFYKDYFDSIKSTPALLDRLQRLQKSEDIWVSGIVKLSRELGIPLVATNDAHYLSQSDASAQDALVCISTGKTVSDLNRLRYVDAPTFYLRPPSEMSDIFADFPDSLSNTLQIAESTDLQIELGKWYFPKIELPVGKSAPDTLREHAHTRLSAKYPTPAKEIHDRLEFELEVIITKGYAPYFLMMADLVNWCTDHGIITNTRGSAAGSIVSYVIGITNVDPVKYSLPFERFLNPYRPKPPDIDLDVADNRREEVIAYITQKYGLDKVAQICTFGRMLARAAVRDVARVMGQPYAFGDKIAKLIPLGSQGFPMTLEHALEISPELKVLNDTDPQAKQVIDLAHQVEGNARHASVHAAGIVVSPGPMTDYTPLQLEPNGTKIITQYEFHACEDIGLVKFDILGIRNLSILGAARDIVEQTRNTKIVLDKIPLDDKKVFTMLSRGETMGTFQLGGTGMTKWLRELKPNRVEDLMVMVALFRPGPMANIPEYIARKSGKSPVTYLHPKMAKFLDKSYGILVFQEDVLFTALEVAGYDWGSVDALRQAIGKKKPKEMAEQHEIFVNGCVKTSDMTPGEAERLWELFVPFQGYGFNKAHAASYGLVAYQTAYLKAHYPVEYMNALLTAESGNTEKIVEAVDECRRMKIKVLGPDINKSDTGFTIETDSSSLDNRAIRFGFSAIKNVGSVAIKVILEARNEGEFTSLTDFCLRVDSQKVNRKVLESLIKAGSLDAFGKRSAMLASLDKIRDMGTSISKMKSLGQSSLFGEAEKPDTKDNLPDLAEFEKPQKLALEKDLLGFYLTEHPHQDRLTQSMPLTTHSITQLYSDDFTNQTVTIAGIIESCRNITTKSGGQPMCFAKVSDLVKSIEVVVFPKTYSLDPAIWQSDNVVLIRGKVETRESEKSLGESEEKTSEVTLIADSAALFTGPDTQLPQFNAKPSLSPSNSHPAVISIYVPKSTPQSKLITLNSLLQDHKGSQPAVLVFANGSSSREIPLPFDLNWSTQLKADIDILLKS</sequence>
<dbReference type="Gene3D" id="1.10.10.1600">
    <property type="entry name" value="Bacterial DNA polymerase III alpha subunit, thumb domain"/>
    <property type="match status" value="1"/>
</dbReference>
<comment type="subcellular location">
    <subcellularLocation>
        <location evidence="1">Cytoplasm</location>
    </subcellularLocation>
</comment>
<comment type="catalytic activity">
    <reaction evidence="7">
        <text>DNA(n) + a 2'-deoxyribonucleoside 5'-triphosphate = DNA(n+1) + diphosphate</text>
        <dbReference type="Rhea" id="RHEA:22508"/>
        <dbReference type="Rhea" id="RHEA-COMP:17339"/>
        <dbReference type="Rhea" id="RHEA-COMP:17340"/>
        <dbReference type="ChEBI" id="CHEBI:33019"/>
        <dbReference type="ChEBI" id="CHEBI:61560"/>
        <dbReference type="ChEBI" id="CHEBI:173112"/>
        <dbReference type="EC" id="2.7.7.7"/>
    </reaction>
</comment>
<dbReference type="InterPro" id="IPR040982">
    <property type="entry name" value="DNA_pol3_finger"/>
</dbReference>
<dbReference type="InterPro" id="IPR011708">
    <property type="entry name" value="DNA_pol3_alpha_NTPase_dom"/>
</dbReference>
<keyword evidence="6" id="KW-0239">DNA-directed DNA polymerase</keyword>
<evidence type="ECO:0000256" key="1">
    <source>
        <dbReference type="ARBA" id="ARBA00004496"/>
    </source>
</evidence>
<dbReference type="Pfam" id="PF01336">
    <property type="entry name" value="tRNA_anti-codon"/>
    <property type="match status" value="1"/>
</dbReference>
<dbReference type="Proteomes" id="UP000178176">
    <property type="component" value="Unassembled WGS sequence"/>
</dbReference>
<dbReference type="InterPro" id="IPR004365">
    <property type="entry name" value="NA-bd_OB_tRNA"/>
</dbReference>
<evidence type="ECO:0000256" key="3">
    <source>
        <dbReference type="ARBA" id="ARBA00022679"/>
    </source>
</evidence>
<feature type="domain" description="OB" evidence="8">
    <location>
        <begin position="863"/>
        <end position="948"/>
    </location>
</feature>
<evidence type="ECO:0000259" key="11">
    <source>
        <dbReference type="Pfam" id="PF17657"/>
    </source>
</evidence>
<dbReference type="InterPro" id="IPR016195">
    <property type="entry name" value="Pol/histidinol_Pase-like"/>
</dbReference>
<keyword evidence="3" id="KW-0808">Transferase</keyword>
<dbReference type="EC" id="2.7.7.7" evidence="2"/>
<dbReference type="Pfam" id="PF07733">
    <property type="entry name" value="DNA_pol3_alpha"/>
    <property type="match status" value="1"/>
</dbReference>
<dbReference type="Gene3D" id="2.40.50.140">
    <property type="entry name" value="Nucleic acid-binding proteins"/>
    <property type="match status" value="1"/>
</dbReference>
<evidence type="ECO:0000313" key="12">
    <source>
        <dbReference type="EMBL" id="OGC92332.1"/>
    </source>
</evidence>
<gene>
    <name evidence="12" type="ORF">A2876_04745</name>
</gene>
<dbReference type="Gene3D" id="3.20.20.140">
    <property type="entry name" value="Metal-dependent hydrolases"/>
    <property type="match status" value="1"/>
</dbReference>
<feature type="domain" description="DNA polymerase helix-hairpin-helix motif" evidence="10">
    <location>
        <begin position="675"/>
        <end position="766"/>
    </location>
</feature>
<keyword evidence="5" id="KW-0235">DNA replication</keyword>
<dbReference type="Pfam" id="PF14579">
    <property type="entry name" value="HHH_6"/>
    <property type="match status" value="1"/>
</dbReference>
<reference evidence="12 13" key="1">
    <citation type="journal article" date="2016" name="Nat. Commun.">
        <title>Thousands of microbial genomes shed light on interconnected biogeochemical processes in an aquifer system.</title>
        <authorList>
            <person name="Anantharaman K."/>
            <person name="Brown C.T."/>
            <person name="Hug L.A."/>
            <person name="Sharon I."/>
            <person name="Castelle C.J."/>
            <person name="Probst A.J."/>
            <person name="Thomas B.C."/>
            <person name="Singh A."/>
            <person name="Wilkins M.J."/>
            <person name="Karaoz U."/>
            <person name="Brodie E.L."/>
            <person name="Williams K.H."/>
            <person name="Hubbard S.S."/>
            <person name="Banfield J.F."/>
        </authorList>
    </citation>
    <scope>NUCLEOTIDE SEQUENCE [LARGE SCALE GENOMIC DNA]</scope>
</reference>
<evidence type="ECO:0000256" key="2">
    <source>
        <dbReference type="ARBA" id="ARBA00012417"/>
    </source>
</evidence>
<feature type="domain" description="Bacterial DNA polymerase III alpha subunit NTPase" evidence="9">
    <location>
        <begin position="176"/>
        <end position="435"/>
    </location>
</feature>
<feature type="domain" description="DNA polymerase III alpha subunit finger" evidence="11">
    <location>
        <begin position="438"/>
        <end position="600"/>
    </location>
</feature>
<dbReference type="PANTHER" id="PTHR32294">
    <property type="entry name" value="DNA POLYMERASE III SUBUNIT ALPHA"/>
    <property type="match status" value="1"/>
</dbReference>
<feature type="non-terminal residue" evidence="12">
    <location>
        <position position="1"/>
    </location>
</feature>
<dbReference type="CDD" id="cd04485">
    <property type="entry name" value="DnaE_OBF"/>
    <property type="match status" value="1"/>
</dbReference>